<feature type="compositionally biased region" description="Acidic residues" evidence="1">
    <location>
        <begin position="382"/>
        <end position="402"/>
    </location>
</feature>
<organism evidence="4">
    <name type="scientific">Fagus sylvatica</name>
    <name type="common">Beechnut</name>
    <dbReference type="NCBI Taxonomy" id="28930"/>
    <lineage>
        <taxon>Eukaryota</taxon>
        <taxon>Viridiplantae</taxon>
        <taxon>Streptophyta</taxon>
        <taxon>Embryophyta</taxon>
        <taxon>Tracheophyta</taxon>
        <taxon>Spermatophyta</taxon>
        <taxon>Magnoliopsida</taxon>
        <taxon>eudicotyledons</taxon>
        <taxon>Gunneridae</taxon>
        <taxon>Pentapetalae</taxon>
        <taxon>rosids</taxon>
        <taxon>fabids</taxon>
        <taxon>Fagales</taxon>
        <taxon>Fagaceae</taxon>
        <taxon>Fagus</taxon>
    </lineage>
</organism>
<dbReference type="AlphaFoldDB" id="A0A2N9IW65"/>
<keyword evidence="2" id="KW-1133">Transmembrane helix</keyword>
<evidence type="ECO:0000256" key="2">
    <source>
        <dbReference type="SAM" id="Phobius"/>
    </source>
</evidence>
<keyword evidence="2" id="KW-0472">Membrane</keyword>
<feature type="transmembrane region" description="Helical" evidence="2">
    <location>
        <begin position="217"/>
        <end position="238"/>
    </location>
</feature>
<feature type="region of interest" description="Disordered" evidence="1">
    <location>
        <begin position="1"/>
        <end position="34"/>
    </location>
</feature>
<proteinExistence type="predicted"/>
<feature type="domain" description="Putative plant transposon protein" evidence="3">
    <location>
        <begin position="87"/>
        <end position="262"/>
    </location>
</feature>
<sequence length="402" mass="45455">MVRTKTKAAKVTVSDTHQPSSSTPPTPTKIPPAANKSKKFNKVRFPDYRSFFIYERYHSNRCIHSEREVKLLELVRYSLDKQITECSWESMYQDWPTATPNDLIPEFYSNFLNIKTTTLEFDVFLRKKMYHISPDVVASALKIPRVAKPGYPYIGQLVPLRDSMMELFCGKTIAWGTKKTNTTIEFTCEARLFNLVMSHNLLPVSHRNTFGLRRAQFLYALMTCVSIDLPSVICNSFITMHQSKDASLSLIYPCAITRILTHLNMNFPAAIPLQKQKKHTKEADNDEEDDVEDDAASPSSVADVTAELKSIVSYLDRISSQLNAQQIVLGKLNTRMRRLEQRAMDSSSGAAWTPSTSSTDGTEADGSEPDAAVEGDHYDKNDDIDDDDEEDEDEDDEHGCPK</sequence>
<feature type="region of interest" description="Disordered" evidence="1">
    <location>
        <begin position="340"/>
        <end position="402"/>
    </location>
</feature>
<evidence type="ECO:0000313" key="4">
    <source>
        <dbReference type="EMBL" id="SPD28480.1"/>
    </source>
</evidence>
<feature type="region of interest" description="Disordered" evidence="1">
    <location>
        <begin position="276"/>
        <end position="302"/>
    </location>
</feature>
<gene>
    <name evidence="4" type="ORF">FSB_LOCUS56362</name>
</gene>
<reference evidence="4" key="1">
    <citation type="submission" date="2018-02" db="EMBL/GenBank/DDBJ databases">
        <authorList>
            <person name="Cohen D.B."/>
            <person name="Kent A.D."/>
        </authorList>
    </citation>
    <scope>NUCLEOTIDE SEQUENCE</scope>
</reference>
<feature type="compositionally biased region" description="Acidic residues" evidence="1">
    <location>
        <begin position="284"/>
        <end position="295"/>
    </location>
</feature>
<feature type="compositionally biased region" description="Polar residues" evidence="1">
    <location>
        <begin position="344"/>
        <end position="361"/>
    </location>
</feature>
<protein>
    <recommendedName>
        <fullName evidence="3">Putative plant transposon protein domain-containing protein</fullName>
    </recommendedName>
</protein>
<evidence type="ECO:0000259" key="3">
    <source>
        <dbReference type="Pfam" id="PF20167"/>
    </source>
</evidence>
<name>A0A2N9IW65_FAGSY</name>
<dbReference type="EMBL" id="OIVN01006233">
    <property type="protein sequence ID" value="SPD28480.1"/>
    <property type="molecule type" value="Genomic_DNA"/>
</dbReference>
<accession>A0A2N9IW65</accession>
<keyword evidence="2" id="KW-0812">Transmembrane</keyword>
<dbReference type="InterPro" id="IPR046796">
    <property type="entry name" value="Transposase_32_dom"/>
</dbReference>
<dbReference type="Pfam" id="PF20167">
    <property type="entry name" value="Transposase_32"/>
    <property type="match status" value="1"/>
</dbReference>
<feature type="compositionally biased region" description="Acidic residues" evidence="1">
    <location>
        <begin position="362"/>
        <end position="373"/>
    </location>
</feature>
<evidence type="ECO:0000256" key="1">
    <source>
        <dbReference type="SAM" id="MobiDB-lite"/>
    </source>
</evidence>